<name>A0A9E4ZF86_9EURY</name>
<keyword evidence="1" id="KW-0547">Nucleotide-binding</keyword>
<dbReference type="InterPro" id="IPR027417">
    <property type="entry name" value="P-loop_NTPase"/>
</dbReference>
<dbReference type="Proteomes" id="UP001056766">
    <property type="component" value="Unassembled WGS sequence"/>
</dbReference>
<dbReference type="EMBL" id="JAGSOI010000018">
    <property type="protein sequence ID" value="MCM1986557.1"/>
    <property type="molecule type" value="Genomic_DNA"/>
</dbReference>
<evidence type="ECO:0000313" key="4">
    <source>
        <dbReference type="EMBL" id="MCM1985927.1"/>
    </source>
</evidence>
<dbReference type="EMBL" id="JAGSOI010000006">
    <property type="protein sequence ID" value="MCM1985927.1"/>
    <property type="molecule type" value="Genomic_DNA"/>
</dbReference>
<dbReference type="GO" id="GO:0005524">
    <property type="term" value="F:ATP binding"/>
    <property type="evidence" value="ECO:0007669"/>
    <property type="project" value="UniProtKB-KW"/>
</dbReference>
<evidence type="ECO:0000259" key="3">
    <source>
        <dbReference type="PROSITE" id="PS51146"/>
    </source>
</evidence>
<feature type="domain" description="KaiC" evidence="3">
    <location>
        <begin position="1"/>
        <end position="232"/>
    </location>
</feature>
<dbReference type="SUPFAM" id="SSF52540">
    <property type="entry name" value="P-loop containing nucleoside triphosphate hydrolases"/>
    <property type="match status" value="1"/>
</dbReference>
<evidence type="ECO:0000256" key="1">
    <source>
        <dbReference type="ARBA" id="ARBA00022741"/>
    </source>
</evidence>
<dbReference type="Pfam" id="PF06745">
    <property type="entry name" value="ATPase"/>
    <property type="match status" value="1"/>
</dbReference>
<dbReference type="RefSeq" id="WP_250867300.1">
    <property type="nucleotide sequence ID" value="NZ_JAGSOI010000006.1"/>
</dbReference>
<comment type="caution">
    <text evidence="5">The sequence shown here is derived from an EMBL/GenBank/DDBJ whole genome shotgun (WGS) entry which is preliminary data.</text>
</comment>
<proteinExistence type="predicted"/>
<dbReference type="PANTHER" id="PTHR43637:SF2">
    <property type="entry name" value="PROTEIN GVPD 1"/>
    <property type="match status" value="1"/>
</dbReference>
<gene>
    <name evidence="4" type="ORF">KDK67_02685</name>
    <name evidence="5" type="ORF">KDK67_06015</name>
</gene>
<dbReference type="PANTHER" id="PTHR43637">
    <property type="entry name" value="UPF0273 PROTEIN TM_0370"/>
    <property type="match status" value="1"/>
</dbReference>
<dbReference type="PROSITE" id="PS51146">
    <property type="entry name" value="KAIC"/>
    <property type="match status" value="1"/>
</dbReference>
<reference evidence="5" key="1">
    <citation type="journal article" date="2021" name="mSystems">
        <title>Bacteria and Archaea Synergistically Convert Glycine Betaine to Biogenic Methane in the Formosa Cold Seep of the South China Sea.</title>
        <authorList>
            <person name="Li L."/>
            <person name="Zhang W."/>
            <person name="Zhang S."/>
            <person name="Song L."/>
            <person name="Sun Q."/>
            <person name="Zhang H."/>
            <person name="Xiang H."/>
            <person name="Dong X."/>
        </authorList>
    </citation>
    <scope>NUCLEOTIDE SEQUENCE</scope>
    <source>
        <strain evidence="5">LLY</strain>
    </source>
</reference>
<evidence type="ECO:0000313" key="6">
    <source>
        <dbReference type="Proteomes" id="UP001056766"/>
    </source>
</evidence>
<reference evidence="5" key="2">
    <citation type="submission" date="2021-04" db="EMBL/GenBank/DDBJ databases">
        <authorList>
            <person name="Dong X."/>
        </authorList>
    </citation>
    <scope>NUCLEOTIDE SEQUENCE</scope>
    <source>
        <strain evidence="5">LLY</strain>
    </source>
</reference>
<accession>A0A9E4ZF86</accession>
<dbReference type="AlphaFoldDB" id="A0A9E4ZF86"/>
<organism evidence="5 6">
    <name type="scientific">Methanococcoides seepicolus</name>
    <dbReference type="NCBI Taxonomy" id="2828780"/>
    <lineage>
        <taxon>Archaea</taxon>
        <taxon>Methanobacteriati</taxon>
        <taxon>Methanobacteriota</taxon>
        <taxon>Stenosarchaea group</taxon>
        <taxon>Methanomicrobia</taxon>
        <taxon>Methanosarcinales</taxon>
        <taxon>Methanosarcinaceae</taxon>
        <taxon>Methanococcoides</taxon>
    </lineage>
</organism>
<dbReference type="Gene3D" id="3.40.50.300">
    <property type="entry name" value="P-loop containing nucleotide triphosphate hydrolases"/>
    <property type="match status" value="1"/>
</dbReference>
<keyword evidence="2" id="KW-0067">ATP-binding</keyword>
<protein>
    <submittedName>
        <fullName evidence="5">Signal transduction protein</fullName>
    </submittedName>
</protein>
<dbReference type="InterPro" id="IPR014774">
    <property type="entry name" value="KaiC-like_dom"/>
</dbReference>
<sequence>MRFIDTIEGLNEIFSTDIPKGSVVLITGAPGTLKSGITFSILSKYLNNVGEFGTYITLEQSKDNHLANMESMGLELSDNLSISDFSDYRLQYDDFSGDLLNLIETNILQYKQKMGDKFTCVALDSLGALYSLLDVEPQRMRKRLYHLFEPLRRENLTTFVILETTESLGMNYADNFESYLADGIIELGIHMKDNTTKRYIQARKMRASAHSMDPFILTVSDEGLKVYRGNIF</sequence>
<evidence type="ECO:0000256" key="2">
    <source>
        <dbReference type="ARBA" id="ARBA00022840"/>
    </source>
</evidence>
<keyword evidence="6" id="KW-1185">Reference proteome</keyword>
<dbReference type="InterPro" id="IPR010624">
    <property type="entry name" value="KaiC_dom"/>
</dbReference>
<evidence type="ECO:0000313" key="5">
    <source>
        <dbReference type="EMBL" id="MCM1986557.1"/>
    </source>
</evidence>